<protein>
    <recommendedName>
        <fullName evidence="4">MAPEG family protein</fullName>
    </recommendedName>
</protein>
<reference evidence="3" key="1">
    <citation type="journal article" date="2019" name="Int. J. Syst. Evol. Microbiol.">
        <title>The Global Catalogue of Microorganisms (GCM) 10K type strain sequencing project: providing services to taxonomists for standard genome sequencing and annotation.</title>
        <authorList>
            <consortium name="The Broad Institute Genomics Platform"/>
            <consortium name="The Broad Institute Genome Sequencing Center for Infectious Disease"/>
            <person name="Wu L."/>
            <person name="Ma J."/>
        </authorList>
    </citation>
    <scope>NUCLEOTIDE SEQUENCE [LARGE SCALE GENOMIC DNA]</scope>
    <source>
        <strain evidence="3">KCTC 42443</strain>
    </source>
</reference>
<keyword evidence="1" id="KW-0812">Transmembrane</keyword>
<sequence>MLMALASPSTLTSQIWIIGFGIGRLGYTYSALRGKAVLRGIFMSVSLAALYGMAGYLLLALMW</sequence>
<organism evidence="2 3">
    <name type="scientific">Aliiroseovarius zhejiangensis</name>
    <dbReference type="NCBI Taxonomy" id="1632025"/>
    <lineage>
        <taxon>Bacteria</taxon>
        <taxon>Pseudomonadati</taxon>
        <taxon>Pseudomonadota</taxon>
        <taxon>Alphaproteobacteria</taxon>
        <taxon>Rhodobacterales</taxon>
        <taxon>Paracoccaceae</taxon>
        <taxon>Aliiroseovarius</taxon>
    </lineage>
</organism>
<keyword evidence="1" id="KW-0472">Membrane</keyword>
<dbReference type="SUPFAM" id="SSF161084">
    <property type="entry name" value="MAPEG domain-like"/>
    <property type="match status" value="1"/>
</dbReference>
<evidence type="ECO:0008006" key="4">
    <source>
        <dbReference type="Google" id="ProtNLM"/>
    </source>
</evidence>
<feature type="transmembrane region" description="Helical" evidence="1">
    <location>
        <begin position="12"/>
        <end position="29"/>
    </location>
</feature>
<proteinExistence type="predicted"/>
<dbReference type="InterPro" id="IPR023352">
    <property type="entry name" value="MAPEG-like_dom_sf"/>
</dbReference>
<keyword evidence="1" id="KW-1133">Transmembrane helix</keyword>
<evidence type="ECO:0000256" key="1">
    <source>
        <dbReference type="SAM" id="Phobius"/>
    </source>
</evidence>
<keyword evidence="3" id="KW-1185">Reference proteome</keyword>
<name>A0ABQ3ING3_9RHOB</name>
<dbReference type="Proteomes" id="UP000609802">
    <property type="component" value="Unassembled WGS sequence"/>
</dbReference>
<gene>
    <name evidence="2" type="ORF">GCM10016455_07280</name>
</gene>
<evidence type="ECO:0000313" key="3">
    <source>
        <dbReference type="Proteomes" id="UP000609802"/>
    </source>
</evidence>
<accession>A0ABQ3ING3</accession>
<comment type="caution">
    <text evidence="2">The sequence shown here is derived from an EMBL/GenBank/DDBJ whole genome shotgun (WGS) entry which is preliminary data.</text>
</comment>
<evidence type="ECO:0000313" key="2">
    <source>
        <dbReference type="EMBL" id="GHE89541.1"/>
    </source>
</evidence>
<feature type="transmembrane region" description="Helical" evidence="1">
    <location>
        <begin position="41"/>
        <end position="62"/>
    </location>
</feature>
<dbReference type="EMBL" id="BNCH01000001">
    <property type="protein sequence ID" value="GHE89541.1"/>
    <property type="molecule type" value="Genomic_DNA"/>
</dbReference>
<dbReference type="Gene3D" id="1.20.120.550">
    <property type="entry name" value="Membrane associated eicosanoid/glutathione metabolism-like domain"/>
    <property type="match status" value="1"/>
</dbReference>